<name>A0ABS6FGA9_9FIRM</name>
<dbReference type="EMBL" id="JAHLQO010000003">
    <property type="protein sequence ID" value="MBU5669217.1"/>
    <property type="molecule type" value="Genomic_DNA"/>
</dbReference>
<dbReference type="RefSeq" id="WP_216549060.1">
    <property type="nucleotide sequence ID" value="NZ_JAHLQO010000003.1"/>
</dbReference>
<dbReference type="PANTHER" id="PTHR42759">
    <property type="entry name" value="MOXR FAMILY PROTEIN"/>
    <property type="match status" value="1"/>
</dbReference>
<keyword evidence="3" id="KW-1185">Reference proteome</keyword>
<dbReference type="Pfam" id="PF07728">
    <property type="entry name" value="AAA_5"/>
    <property type="match status" value="1"/>
</dbReference>
<dbReference type="Proteomes" id="UP000783742">
    <property type="component" value="Unassembled WGS sequence"/>
</dbReference>
<organism evidence="2 3">
    <name type="scientific">Peptoniphilus ovalis</name>
    <dbReference type="NCBI Taxonomy" id="2841503"/>
    <lineage>
        <taxon>Bacteria</taxon>
        <taxon>Bacillati</taxon>
        <taxon>Bacillota</taxon>
        <taxon>Tissierellia</taxon>
        <taxon>Tissierellales</taxon>
        <taxon>Peptoniphilaceae</taxon>
        <taxon>Peptoniphilus</taxon>
    </lineage>
</organism>
<evidence type="ECO:0000259" key="1">
    <source>
        <dbReference type="Pfam" id="PF07728"/>
    </source>
</evidence>
<dbReference type="InterPro" id="IPR011704">
    <property type="entry name" value="ATPase_dyneun-rel_AAA"/>
</dbReference>
<evidence type="ECO:0000313" key="2">
    <source>
        <dbReference type="EMBL" id="MBU5669217.1"/>
    </source>
</evidence>
<reference evidence="2 3" key="1">
    <citation type="submission" date="2021-06" db="EMBL/GenBank/DDBJ databases">
        <authorList>
            <person name="Sun Q."/>
            <person name="Li D."/>
        </authorList>
    </citation>
    <scope>NUCLEOTIDE SEQUENCE [LARGE SCALE GENOMIC DNA]</scope>
    <source>
        <strain evidence="2 3">MSJ-1</strain>
    </source>
</reference>
<evidence type="ECO:0000313" key="3">
    <source>
        <dbReference type="Proteomes" id="UP000783742"/>
    </source>
</evidence>
<gene>
    <name evidence="2" type="ORF">KQI68_05100</name>
</gene>
<dbReference type="PANTHER" id="PTHR42759:SF1">
    <property type="entry name" value="MAGNESIUM-CHELATASE SUBUNIT CHLD"/>
    <property type="match status" value="1"/>
</dbReference>
<dbReference type="InterPro" id="IPR050764">
    <property type="entry name" value="CbbQ/NirQ/NorQ/GpvN"/>
</dbReference>
<accession>A0ABS6FGA9</accession>
<protein>
    <submittedName>
        <fullName evidence="2">MoxR family ATPase</fullName>
    </submittedName>
</protein>
<feature type="domain" description="ATPase dynein-related AAA" evidence="1">
    <location>
        <begin position="47"/>
        <end position="179"/>
    </location>
</feature>
<proteinExistence type="predicted"/>
<comment type="caution">
    <text evidence="2">The sequence shown here is derived from an EMBL/GenBank/DDBJ whole genome shotgun (WGS) entry which is preliminary data.</text>
</comment>
<sequence length="291" mass="33561">MEDKILKFIEENPFDEKYKNRISKPHFKYHGDKILKQAISAILAGKNILLVGEKSTGKNVLAENLSYIFKRPMWNISFHVNVDSSILIGDETLKDGNVIFKDGPISTASKVGGFAVLDEINMAKNEAMSVLHSTLDYRRIIDIPGYDLIKIHPATRFIATMNYGYEGTRDLNEALLSRFVIIKMPTIERDELAELIREEYQFINERYLKDIVNFFYDLKLKSESNEISEYAPDLRGIFDAIDLAREGLELTEALNLTITNKIFDVFEEDLIMDLIKSRFESEIYYLDLFGK</sequence>